<dbReference type="GO" id="GO:0008526">
    <property type="term" value="F:phosphatidylinositol transfer activity"/>
    <property type="evidence" value="ECO:0007669"/>
    <property type="project" value="TreeGrafter"/>
</dbReference>
<dbReference type="Pfam" id="PF16913">
    <property type="entry name" value="PUNUT"/>
    <property type="match status" value="1"/>
</dbReference>
<dbReference type="Gene3D" id="3.40.525.10">
    <property type="entry name" value="CRAL-TRIO lipid binding domain"/>
    <property type="match status" value="1"/>
</dbReference>
<dbReference type="EMBL" id="CACVBM020001706">
    <property type="protein sequence ID" value="CAA7057757.1"/>
    <property type="molecule type" value="Genomic_DNA"/>
</dbReference>
<dbReference type="Proteomes" id="UP000467841">
    <property type="component" value="Unassembled WGS sequence"/>
</dbReference>
<dbReference type="InterPro" id="IPR052578">
    <property type="entry name" value="PI_Transfer_CRAL-TRIO"/>
</dbReference>
<dbReference type="InterPro" id="IPR011074">
    <property type="entry name" value="CRAL/TRIO_N_dom"/>
</dbReference>
<dbReference type="FunFam" id="3.40.525.10:FF:000008">
    <property type="entry name" value="Phosphatidylinositol transfer protein 3"/>
    <property type="match status" value="1"/>
</dbReference>
<dbReference type="Pfam" id="PF03765">
    <property type="entry name" value="CRAL_TRIO_N"/>
    <property type="match status" value="1"/>
</dbReference>
<dbReference type="OrthoDB" id="75724at2759"/>
<feature type="compositionally biased region" description="Polar residues" evidence="1">
    <location>
        <begin position="626"/>
        <end position="636"/>
    </location>
</feature>
<sequence>MDEEEPMLLKQKGEETKVLPQFLKLNQTQWWILVFISIFFLISAQAAAVLLGRFYFDKGGNSKWISTLVQTAGFPILYLPLCLLPSSSSHSSSSSLCSLTRLGSIYLSLGLAIALDNLLYSFGLLFLSASTYSLLCASQLAFNAVFSKYINSQKLTCWIHSSVVFLTVSAGMVAFDEDSNSPSRNSKWSYMIGCTCTLVASLIYSLQLSLVQLSFEKILKRETFAMVLEMQIYTSLVASVIAVMGLFVSGEWKMLRMEMREFDEGRQVIYVLTLLGTAFSWQFASLASLALIFLATSLFSNLIGTLSLIVTPLAAILVFQDKMTELKTIAIFYAFLSSSSSLCFRSQGKREAMNTNPVSNGFVKPVLTEEEKGKVEEMRKLLGPLPEKLSSFCSDDAVLRYLRARNWHVKKAAKMLKETLKWRVQYKPEEISWEEIADEAETGKIYRSTCVDKHGRPVLVMRPSAENSKSVKGQIRYLVYCMENAIQNLPPGEEQMVWMIDFSGYSLANVSLRTTRETAHVLQEHYPERLSFAVLYNPPKFFEPFWMVAKPFLEPKTRNKVKFVYSDDPNTKQIMEENFDMDKIETAFGGSDESGFSINKHSERMKEDDKKRLAALEDNPSASLESLSFLSVSDGTASEDVSEDEHQPRRNGSIP</sequence>
<dbReference type="PROSITE" id="PS50191">
    <property type="entry name" value="CRAL_TRIO"/>
    <property type="match status" value="1"/>
</dbReference>
<dbReference type="PANTHER" id="PTHR45824:SF9">
    <property type="entry name" value="CRAL-TRIO DOMAIN-CONTAINING PROTEIN"/>
    <property type="match status" value="1"/>
</dbReference>
<keyword evidence="5" id="KW-1185">Reference proteome</keyword>
<keyword evidence="2" id="KW-1133">Transmembrane helix</keyword>
<feature type="transmembrane region" description="Helical" evidence="2">
    <location>
        <begin position="64"/>
        <end position="84"/>
    </location>
</feature>
<feature type="compositionally biased region" description="Basic and acidic residues" evidence="1">
    <location>
        <begin position="600"/>
        <end position="610"/>
    </location>
</feature>
<feature type="transmembrane region" description="Helical" evidence="2">
    <location>
        <begin position="302"/>
        <end position="320"/>
    </location>
</feature>
<organism evidence="4 5">
    <name type="scientific">Microthlaspi erraticum</name>
    <dbReference type="NCBI Taxonomy" id="1685480"/>
    <lineage>
        <taxon>Eukaryota</taxon>
        <taxon>Viridiplantae</taxon>
        <taxon>Streptophyta</taxon>
        <taxon>Embryophyta</taxon>
        <taxon>Tracheophyta</taxon>
        <taxon>Spermatophyta</taxon>
        <taxon>Magnoliopsida</taxon>
        <taxon>eudicotyledons</taxon>
        <taxon>Gunneridae</taxon>
        <taxon>Pentapetalae</taxon>
        <taxon>rosids</taxon>
        <taxon>malvids</taxon>
        <taxon>Brassicales</taxon>
        <taxon>Brassicaceae</taxon>
        <taxon>Coluteocarpeae</taxon>
        <taxon>Microthlaspi</taxon>
    </lineage>
</organism>
<dbReference type="InterPro" id="IPR036865">
    <property type="entry name" value="CRAL-TRIO_dom_sf"/>
</dbReference>
<dbReference type="SMART" id="SM01100">
    <property type="entry name" value="CRAL_TRIO_N"/>
    <property type="match status" value="1"/>
</dbReference>
<evidence type="ECO:0000256" key="2">
    <source>
        <dbReference type="SAM" id="Phobius"/>
    </source>
</evidence>
<dbReference type="InterPro" id="IPR001251">
    <property type="entry name" value="CRAL-TRIO_dom"/>
</dbReference>
<dbReference type="PANTHER" id="PTHR45824">
    <property type="entry name" value="GH16843P"/>
    <property type="match status" value="1"/>
</dbReference>
<feature type="transmembrane region" description="Helical" evidence="2">
    <location>
        <begin position="268"/>
        <end position="295"/>
    </location>
</feature>
<evidence type="ECO:0000259" key="3">
    <source>
        <dbReference type="PROSITE" id="PS50191"/>
    </source>
</evidence>
<feature type="region of interest" description="Disordered" evidence="1">
    <location>
        <begin position="626"/>
        <end position="655"/>
    </location>
</feature>
<name>A0A6D2KZ36_9BRAS</name>
<protein>
    <recommendedName>
        <fullName evidence="3">CRAL-TRIO domain-containing protein</fullName>
    </recommendedName>
</protein>
<comment type="caution">
    <text evidence="4">The sequence shown here is derived from an EMBL/GenBank/DDBJ whole genome shotgun (WGS) entry which is preliminary data.</text>
</comment>
<feature type="transmembrane region" description="Helical" evidence="2">
    <location>
        <begin position="121"/>
        <end position="145"/>
    </location>
</feature>
<keyword evidence="2" id="KW-0812">Transmembrane</keyword>
<dbReference type="Pfam" id="PF00650">
    <property type="entry name" value="CRAL_TRIO"/>
    <property type="match status" value="1"/>
</dbReference>
<evidence type="ECO:0000313" key="5">
    <source>
        <dbReference type="Proteomes" id="UP000467841"/>
    </source>
</evidence>
<dbReference type="SMART" id="SM00516">
    <property type="entry name" value="SEC14"/>
    <property type="match status" value="1"/>
</dbReference>
<accession>A0A6D2KZ36</accession>
<feature type="transmembrane region" description="Helical" evidence="2">
    <location>
        <begin position="30"/>
        <end position="52"/>
    </location>
</feature>
<reference evidence="4" key="1">
    <citation type="submission" date="2020-01" db="EMBL/GenBank/DDBJ databases">
        <authorList>
            <person name="Mishra B."/>
        </authorList>
    </citation>
    <scope>NUCLEOTIDE SEQUENCE [LARGE SCALE GENOMIC DNA]</scope>
</reference>
<feature type="transmembrane region" description="Helical" evidence="2">
    <location>
        <begin position="227"/>
        <end position="248"/>
    </location>
</feature>
<dbReference type="CDD" id="cd00170">
    <property type="entry name" value="SEC14"/>
    <property type="match status" value="1"/>
</dbReference>
<dbReference type="SUPFAM" id="SSF52087">
    <property type="entry name" value="CRAL/TRIO domain"/>
    <property type="match status" value="1"/>
</dbReference>
<evidence type="ECO:0000313" key="4">
    <source>
        <dbReference type="EMBL" id="CAA7057757.1"/>
    </source>
</evidence>
<evidence type="ECO:0000256" key="1">
    <source>
        <dbReference type="SAM" id="MobiDB-lite"/>
    </source>
</evidence>
<feature type="transmembrane region" description="Helical" evidence="2">
    <location>
        <begin position="187"/>
        <end position="206"/>
    </location>
</feature>
<dbReference type="InterPro" id="IPR036273">
    <property type="entry name" value="CRAL/TRIO_N_dom_sf"/>
</dbReference>
<feature type="transmembrane region" description="Helical" evidence="2">
    <location>
        <begin position="157"/>
        <end position="175"/>
    </location>
</feature>
<feature type="region of interest" description="Disordered" evidence="1">
    <location>
        <begin position="590"/>
        <end position="610"/>
    </location>
</feature>
<feature type="domain" description="CRAL-TRIO" evidence="3">
    <location>
        <begin position="433"/>
        <end position="596"/>
    </location>
</feature>
<dbReference type="AlphaFoldDB" id="A0A6D2KZ36"/>
<proteinExistence type="predicted"/>
<gene>
    <name evidence="4" type="ORF">MERR_LOCUS44993</name>
</gene>
<keyword evidence="2" id="KW-0472">Membrane</keyword>
<dbReference type="SUPFAM" id="SSF46938">
    <property type="entry name" value="CRAL/TRIO N-terminal domain"/>
    <property type="match status" value="1"/>
</dbReference>